<evidence type="ECO:0000313" key="1">
    <source>
        <dbReference type="EMBL" id="CAH3138399.1"/>
    </source>
</evidence>
<dbReference type="AlphaFoldDB" id="A0AAU9X6T1"/>
<gene>
    <name evidence="1" type="ORF">PMEA_00018431</name>
</gene>
<name>A0AAU9X6T1_9CNID</name>
<proteinExistence type="predicted"/>
<accession>A0AAU9X6T1</accession>
<organism evidence="1 2">
    <name type="scientific">Pocillopora meandrina</name>
    <dbReference type="NCBI Taxonomy" id="46732"/>
    <lineage>
        <taxon>Eukaryota</taxon>
        <taxon>Metazoa</taxon>
        <taxon>Cnidaria</taxon>
        <taxon>Anthozoa</taxon>
        <taxon>Hexacorallia</taxon>
        <taxon>Scleractinia</taxon>
        <taxon>Astrocoeniina</taxon>
        <taxon>Pocilloporidae</taxon>
        <taxon>Pocillopora</taxon>
    </lineage>
</organism>
<sequence>MMVNFYTKAVLSEWLCFFIFLTVLLPNKTLCKPFELEAPREDFAHYKLEPNVAYQNNITDVRSKREVKTLRDICNAGDYGISSNGCVKRWLICYDYQEAECNAVSFKCLSSIPRCGSPKCRPIYDFVEVSLSGAVQKFRRTKNSFCDRNIQTVDYVKNSPETLTLADIQKVIFVREYSKGTEERSWFTILSKLSRENRAFQFVNTVINLNKSFSLFVTVTVGPCCCCF</sequence>
<comment type="caution">
    <text evidence="1">The sequence shown here is derived from an EMBL/GenBank/DDBJ whole genome shotgun (WGS) entry which is preliminary data.</text>
</comment>
<reference evidence="1 2" key="1">
    <citation type="submission" date="2022-05" db="EMBL/GenBank/DDBJ databases">
        <authorList>
            <consortium name="Genoscope - CEA"/>
            <person name="William W."/>
        </authorList>
    </citation>
    <scope>NUCLEOTIDE SEQUENCE [LARGE SCALE GENOMIC DNA]</scope>
</reference>
<dbReference type="EMBL" id="CALNXJ010000032">
    <property type="protein sequence ID" value="CAH3138399.1"/>
    <property type="molecule type" value="Genomic_DNA"/>
</dbReference>
<keyword evidence="2" id="KW-1185">Reference proteome</keyword>
<dbReference type="Proteomes" id="UP001159428">
    <property type="component" value="Unassembled WGS sequence"/>
</dbReference>
<protein>
    <submittedName>
        <fullName evidence="1">Uncharacterized protein</fullName>
    </submittedName>
</protein>
<evidence type="ECO:0000313" key="2">
    <source>
        <dbReference type="Proteomes" id="UP001159428"/>
    </source>
</evidence>